<dbReference type="AlphaFoldDB" id="A0AAE0YGT4"/>
<gene>
    <name evidence="1" type="ORF">RRG08_037618</name>
</gene>
<dbReference type="Proteomes" id="UP001283361">
    <property type="component" value="Unassembled WGS sequence"/>
</dbReference>
<proteinExistence type="predicted"/>
<organism evidence="1 2">
    <name type="scientific">Elysia crispata</name>
    <name type="common">lettuce slug</name>
    <dbReference type="NCBI Taxonomy" id="231223"/>
    <lineage>
        <taxon>Eukaryota</taxon>
        <taxon>Metazoa</taxon>
        <taxon>Spiralia</taxon>
        <taxon>Lophotrochozoa</taxon>
        <taxon>Mollusca</taxon>
        <taxon>Gastropoda</taxon>
        <taxon>Heterobranchia</taxon>
        <taxon>Euthyneura</taxon>
        <taxon>Panpulmonata</taxon>
        <taxon>Sacoglossa</taxon>
        <taxon>Placobranchoidea</taxon>
        <taxon>Plakobranchidae</taxon>
        <taxon>Elysia</taxon>
    </lineage>
</organism>
<accession>A0AAE0YGT4</accession>
<protein>
    <submittedName>
        <fullName evidence="1">Uncharacterized protein</fullName>
    </submittedName>
</protein>
<sequence>MKPSSLGGIVRSMVPGVARCTLIGKDLYEMEVELQSCWMDTRPWPCTWPAGQFVYCSRDEGSGTCKCDRFSPDLDQPDLMFVDLEVFSSHPAGRS</sequence>
<name>A0AAE0YGT4_9GAST</name>
<reference evidence="1" key="1">
    <citation type="journal article" date="2023" name="G3 (Bethesda)">
        <title>A reference genome for the long-term kleptoplast-retaining sea slug Elysia crispata morphotype clarki.</title>
        <authorList>
            <person name="Eastman K.E."/>
            <person name="Pendleton A.L."/>
            <person name="Shaikh M.A."/>
            <person name="Suttiyut T."/>
            <person name="Ogas R."/>
            <person name="Tomko P."/>
            <person name="Gavelis G."/>
            <person name="Widhalm J.R."/>
            <person name="Wisecaver J.H."/>
        </authorList>
    </citation>
    <scope>NUCLEOTIDE SEQUENCE</scope>
    <source>
        <strain evidence="1">ECLA1</strain>
    </source>
</reference>
<keyword evidence="2" id="KW-1185">Reference proteome</keyword>
<comment type="caution">
    <text evidence="1">The sequence shown here is derived from an EMBL/GenBank/DDBJ whole genome shotgun (WGS) entry which is preliminary data.</text>
</comment>
<evidence type="ECO:0000313" key="1">
    <source>
        <dbReference type="EMBL" id="KAK3745002.1"/>
    </source>
</evidence>
<evidence type="ECO:0000313" key="2">
    <source>
        <dbReference type="Proteomes" id="UP001283361"/>
    </source>
</evidence>
<dbReference type="EMBL" id="JAWDGP010006239">
    <property type="protein sequence ID" value="KAK3745002.1"/>
    <property type="molecule type" value="Genomic_DNA"/>
</dbReference>